<evidence type="ECO:0000313" key="1">
    <source>
        <dbReference type="EMBL" id="MBJ7536256.1"/>
    </source>
</evidence>
<keyword evidence="2" id="KW-1185">Reference proteome</keyword>
<dbReference type="Proteomes" id="UP000628710">
    <property type="component" value="Unassembled WGS sequence"/>
</dbReference>
<reference evidence="1" key="1">
    <citation type="submission" date="2020-12" db="EMBL/GenBank/DDBJ databases">
        <title>Marinomonas arctica sp. nov., a psychrotolerant bacterium isolated from the Arctic.</title>
        <authorList>
            <person name="Zhang Y."/>
        </authorList>
    </citation>
    <scope>NUCLEOTIDE SEQUENCE</scope>
    <source>
        <strain evidence="1">C1424</strain>
    </source>
</reference>
<dbReference type="SUPFAM" id="SSF54909">
    <property type="entry name" value="Dimeric alpha+beta barrel"/>
    <property type="match status" value="1"/>
</dbReference>
<comment type="caution">
    <text evidence="1">The sequence shown here is derived from an EMBL/GenBank/DDBJ whole genome shotgun (WGS) entry which is preliminary data.</text>
</comment>
<protein>
    <recommendedName>
        <fullName evidence="3">YCII-related domain-containing protein</fullName>
    </recommendedName>
</protein>
<dbReference type="RefSeq" id="WP_199466329.1">
    <property type="nucleotide sequence ID" value="NZ_JAEMNX010000001.1"/>
</dbReference>
<dbReference type="EMBL" id="JAEMNX010000001">
    <property type="protein sequence ID" value="MBJ7536256.1"/>
    <property type="molecule type" value="Genomic_DNA"/>
</dbReference>
<proteinExistence type="predicted"/>
<accession>A0A934JQ93</accession>
<evidence type="ECO:0000313" key="2">
    <source>
        <dbReference type="Proteomes" id="UP000628710"/>
    </source>
</evidence>
<evidence type="ECO:0008006" key="3">
    <source>
        <dbReference type="Google" id="ProtNLM"/>
    </source>
</evidence>
<dbReference type="PANTHER" id="PTHR37828:SF1">
    <property type="entry name" value="YCII-RELATED DOMAIN-CONTAINING PROTEIN"/>
    <property type="match status" value="1"/>
</dbReference>
<gene>
    <name evidence="1" type="ORF">I8J31_01035</name>
</gene>
<dbReference type="Gene3D" id="3.30.70.1060">
    <property type="entry name" value="Dimeric alpha+beta barrel"/>
    <property type="match status" value="1"/>
</dbReference>
<dbReference type="InterPro" id="IPR011008">
    <property type="entry name" value="Dimeric_a/b-barrel"/>
</dbReference>
<organism evidence="1 2">
    <name type="scientific">Marinomonas transparens</name>
    <dbReference type="NCBI Taxonomy" id="2795388"/>
    <lineage>
        <taxon>Bacteria</taxon>
        <taxon>Pseudomonadati</taxon>
        <taxon>Pseudomonadota</taxon>
        <taxon>Gammaproteobacteria</taxon>
        <taxon>Oceanospirillales</taxon>
        <taxon>Oceanospirillaceae</taxon>
        <taxon>Marinomonas</taxon>
    </lineage>
</organism>
<sequence length="96" mass="10518">MFIVLLSFSDNKTQAGQHMNAHNEWLKHGFDEDVFILAGSIQPAKGGSILAHNISLSDLEDKVNEDPFVVANVVSAEIIEIAPAMADPRLDFLLTK</sequence>
<name>A0A934JQ93_9GAMM</name>
<dbReference type="AlphaFoldDB" id="A0A934JQ93"/>
<dbReference type="PANTHER" id="PTHR37828">
    <property type="entry name" value="GSR2449 PROTEIN"/>
    <property type="match status" value="1"/>
</dbReference>